<evidence type="ECO:0000259" key="1">
    <source>
        <dbReference type="PROSITE" id="PS51782"/>
    </source>
</evidence>
<protein>
    <submittedName>
        <fullName evidence="2">Peptidoglycan-binding protein LysM</fullName>
    </submittedName>
</protein>
<dbReference type="Gene3D" id="3.30.420.430">
    <property type="match status" value="1"/>
</dbReference>
<organism evidence="2 3">
    <name type="scientific">Marinicauda salina</name>
    <dbReference type="NCBI Taxonomy" id="2135793"/>
    <lineage>
        <taxon>Bacteria</taxon>
        <taxon>Pseudomonadati</taxon>
        <taxon>Pseudomonadota</taxon>
        <taxon>Alphaproteobacteria</taxon>
        <taxon>Maricaulales</taxon>
        <taxon>Maricaulaceae</taxon>
        <taxon>Marinicauda</taxon>
    </lineage>
</organism>
<comment type="caution">
    <text evidence="2">The sequence shown here is derived from an EMBL/GenBank/DDBJ whole genome shotgun (WGS) entry which is preliminary data.</text>
</comment>
<reference evidence="3" key="1">
    <citation type="submission" date="2018-05" db="EMBL/GenBank/DDBJ databases">
        <authorList>
            <person name="Liu B.-T."/>
        </authorList>
    </citation>
    <scope>NUCLEOTIDE SEQUENCE [LARGE SCALE GENOMIC DNA]</scope>
    <source>
        <strain evidence="3">WD6-1</strain>
    </source>
</reference>
<dbReference type="InterPro" id="IPR018392">
    <property type="entry name" value="LysM"/>
</dbReference>
<dbReference type="PROSITE" id="PS51782">
    <property type="entry name" value="LYSM"/>
    <property type="match status" value="1"/>
</dbReference>
<dbReference type="RefSeq" id="WP_109253325.1">
    <property type="nucleotide sequence ID" value="NZ_QEXV01000004.1"/>
</dbReference>
<dbReference type="Pfam" id="PF17936">
    <property type="entry name" value="Big_6"/>
    <property type="match status" value="1"/>
</dbReference>
<dbReference type="Gene3D" id="3.10.350.10">
    <property type="entry name" value="LysM domain"/>
    <property type="match status" value="1"/>
</dbReference>
<proteinExistence type="predicted"/>
<feature type="domain" description="LysM" evidence="1">
    <location>
        <begin position="270"/>
        <end position="319"/>
    </location>
</feature>
<dbReference type="OrthoDB" id="370541at2"/>
<dbReference type="Gene3D" id="2.60.40.10">
    <property type="entry name" value="Immunoglobulins"/>
    <property type="match status" value="1"/>
</dbReference>
<evidence type="ECO:0000313" key="2">
    <source>
        <dbReference type="EMBL" id="PWE17101.1"/>
    </source>
</evidence>
<dbReference type="InterPro" id="IPR052196">
    <property type="entry name" value="Bact_Kbp"/>
</dbReference>
<evidence type="ECO:0000313" key="3">
    <source>
        <dbReference type="Proteomes" id="UP000245168"/>
    </source>
</evidence>
<dbReference type="InterPro" id="IPR013783">
    <property type="entry name" value="Ig-like_fold"/>
</dbReference>
<dbReference type="AlphaFoldDB" id="A0A2U2BSX1"/>
<dbReference type="InterPro" id="IPR036779">
    <property type="entry name" value="LysM_dom_sf"/>
</dbReference>
<gene>
    <name evidence="2" type="ORF">DDZ18_10405</name>
</gene>
<keyword evidence="3" id="KW-1185">Reference proteome</keyword>
<dbReference type="InterPro" id="IPR041498">
    <property type="entry name" value="Big_6"/>
</dbReference>
<sequence>MTATRSFLIATALLIAALVAAVVYVVTRETAEPDITPGEPVVEDTIAPDASDEVVAGMSPPSFDVVRVDPRGTAVVAGRGAPGSRVVLVAGERDIAEVEVDEAGEWVIIVDEPLPAGSVELSLVMRTEAGQEIRSDQVVVVAVPESRDETPLVVLGRPGEASRVLQGPFQGVEMGPLALEAVDYDESGTVIFSGRATPGSQVRVLADGEVVGETRADEDGRWSVQAGDSFAPGVYDLQVDQLDEEGRVTAVIAVPFERASAEALADRAPGSVVVQPGNSLWRIARRLYGRGIQYTVIYEANQDQIRDPDLIYPGQVFETPETEGGEDGE</sequence>
<accession>A0A2U2BSX1</accession>
<dbReference type="Pfam" id="PF01476">
    <property type="entry name" value="LysM"/>
    <property type="match status" value="1"/>
</dbReference>
<dbReference type="EMBL" id="QEXV01000004">
    <property type="protein sequence ID" value="PWE17101.1"/>
    <property type="molecule type" value="Genomic_DNA"/>
</dbReference>
<dbReference type="Proteomes" id="UP000245168">
    <property type="component" value="Unassembled WGS sequence"/>
</dbReference>
<dbReference type="CDD" id="cd00118">
    <property type="entry name" value="LysM"/>
    <property type="match status" value="1"/>
</dbReference>
<dbReference type="PANTHER" id="PTHR34700">
    <property type="entry name" value="POTASSIUM BINDING PROTEIN KBP"/>
    <property type="match status" value="1"/>
</dbReference>
<dbReference type="SMART" id="SM00257">
    <property type="entry name" value="LysM"/>
    <property type="match status" value="1"/>
</dbReference>
<dbReference type="PANTHER" id="PTHR34700:SF4">
    <property type="entry name" value="PHAGE-LIKE ELEMENT PBSX PROTEIN XKDP"/>
    <property type="match status" value="1"/>
</dbReference>
<name>A0A2U2BSX1_9PROT</name>